<evidence type="ECO:0000259" key="2">
    <source>
        <dbReference type="Pfam" id="PF13439"/>
    </source>
</evidence>
<name>A0A1M5R638_9FLAO</name>
<dbReference type="SUPFAM" id="SSF53756">
    <property type="entry name" value="UDP-Glycosyltransferase/glycogen phosphorylase"/>
    <property type="match status" value="1"/>
</dbReference>
<dbReference type="Pfam" id="PF13439">
    <property type="entry name" value="Glyco_transf_4"/>
    <property type="match status" value="1"/>
</dbReference>
<organism evidence="3 4">
    <name type="scientific">Flavobacterium defluvii</name>
    <dbReference type="NCBI Taxonomy" id="370979"/>
    <lineage>
        <taxon>Bacteria</taxon>
        <taxon>Pseudomonadati</taxon>
        <taxon>Bacteroidota</taxon>
        <taxon>Flavobacteriia</taxon>
        <taxon>Flavobacteriales</taxon>
        <taxon>Flavobacteriaceae</taxon>
        <taxon>Flavobacterium</taxon>
    </lineage>
</organism>
<dbReference type="STRING" id="370979.SAMN05443663_106109"/>
<dbReference type="CDD" id="cd03811">
    <property type="entry name" value="GT4_GT28_WabH-like"/>
    <property type="match status" value="1"/>
</dbReference>
<dbReference type="InterPro" id="IPR028098">
    <property type="entry name" value="Glyco_trans_4-like_N"/>
</dbReference>
<feature type="domain" description="Glycosyltransferase subfamily 4-like N-terminal" evidence="2">
    <location>
        <begin position="20"/>
        <end position="176"/>
    </location>
</feature>
<dbReference type="Gene3D" id="3.40.50.2000">
    <property type="entry name" value="Glycogen Phosphorylase B"/>
    <property type="match status" value="2"/>
</dbReference>
<dbReference type="Proteomes" id="UP000184071">
    <property type="component" value="Unassembled WGS sequence"/>
</dbReference>
<dbReference type="GO" id="GO:0016757">
    <property type="term" value="F:glycosyltransferase activity"/>
    <property type="evidence" value="ECO:0007669"/>
    <property type="project" value="InterPro"/>
</dbReference>
<sequence>MILSHKKKKIALIGYRLSGGGSDKVMANLSIFFERQGFEVDIIIVLDEVSFPYSGKLVNLGLLKNKSNGIFNKIKRLKALRTYLNKNKFDFIIDFRFRTKIIQELILARFIYNAKTIFTVHSFLIDHYMPNNSFLTRLMYNHCLANVAITDEMKTLIENKHHLKNVVTIHNPLNLEEIKEKQNEEIDLNFDFIIAVGQYENEIKQFDKLISSYAKSDLPQKQIHLVIVGNGDESKLKKAILESKTEQFVHLIGYQNNPFKYLKKAQFLVLSSKNEGFPNSILEALGCEIPVVSFDCDFGPRDMISSFENGILVENQNWEKLTEAINLLVSDKDLYQKCEENTLNSIAPFLLEKIGQQWLNLLQKNEL</sequence>
<proteinExistence type="predicted"/>
<dbReference type="Pfam" id="PF00534">
    <property type="entry name" value="Glycos_transf_1"/>
    <property type="match status" value="1"/>
</dbReference>
<accession>A0A1M5R638</accession>
<evidence type="ECO:0000313" key="4">
    <source>
        <dbReference type="Proteomes" id="UP000184071"/>
    </source>
</evidence>
<keyword evidence="4" id="KW-1185">Reference proteome</keyword>
<dbReference type="AlphaFoldDB" id="A0A1M5R638"/>
<gene>
    <name evidence="3" type="ORF">SAMN05443663_106109</name>
</gene>
<dbReference type="InterPro" id="IPR001296">
    <property type="entry name" value="Glyco_trans_1"/>
</dbReference>
<dbReference type="PANTHER" id="PTHR12526">
    <property type="entry name" value="GLYCOSYLTRANSFERASE"/>
    <property type="match status" value="1"/>
</dbReference>
<dbReference type="PANTHER" id="PTHR12526:SF630">
    <property type="entry name" value="GLYCOSYLTRANSFERASE"/>
    <property type="match status" value="1"/>
</dbReference>
<evidence type="ECO:0000259" key="1">
    <source>
        <dbReference type="Pfam" id="PF00534"/>
    </source>
</evidence>
<feature type="domain" description="Glycosyl transferase family 1" evidence="1">
    <location>
        <begin position="179"/>
        <end position="342"/>
    </location>
</feature>
<dbReference type="OrthoDB" id="798298at2"/>
<protein>
    <submittedName>
        <fullName evidence="3">Glycosyltransferase involved in cell wall bisynthesis</fullName>
    </submittedName>
</protein>
<dbReference type="EMBL" id="FQWC01000006">
    <property type="protein sequence ID" value="SHH21283.1"/>
    <property type="molecule type" value="Genomic_DNA"/>
</dbReference>
<evidence type="ECO:0000313" key="3">
    <source>
        <dbReference type="EMBL" id="SHH21283.1"/>
    </source>
</evidence>
<reference evidence="4" key="1">
    <citation type="submission" date="2016-11" db="EMBL/GenBank/DDBJ databases">
        <authorList>
            <person name="Varghese N."/>
            <person name="Submissions S."/>
        </authorList>
    </citation>
    <scope>NUCLEOTIDE SEQUENCE [LARGE SCALE GENOMIC DNA]</scope>
    <source>
        <strain evidence="4">DSM 17963</strain>
    </source>
</reference>
<keyword evidence="3" id="KW-0808">Transferase</keyword>